<evidence type="ECO:0000256" key="10">
    <source>
        <dbReference type="ARBA" id="ARBA00023136"/>
    </source>
</evidence>
<evidence type="ECO:0000256" key="5">
    <source>
        <dbReference type="ARBA" id="ARBA00022692"/>
    </source>
</evidence>
<gene>
    <name evidence="14" type="primary">ndhC</name>
    <name evidence="11" type="synonym">nuoA</name>
    <name evidence="14" type="ORF">MB901379_01313</name>
</gene>
<keyword evidence="4 11" id="KW-1003">Cell membrane</keyword>
<comment type="function">
    <text evidence="11">NDH-1 shuttles electrons from NADH, via FMN and iron-sulfur (Fe-S) centers, to quinones in the respiratory chain. The immediate electron acceptor for the enzyme in this species is believed to be a menaquinone. Couples the redox reaction to proton translocation (for every two electrons transferred, four hydrogen ions are translocated across the cytoplasmic membrane), and thus conserves the redox energy in a proton gradient.</text>
</comment>
<dbReference type="InterPro" id="IPR038430">
    <property type="entry name" value="NDAH_ubi_oxred_su3_sf"/>
</dbReference>
<dbReference type="InterPro" id="IPR000440">
    <property type="entry name" value="NADH_UbQ/plastoQ_OxRdtase_su3"/>
</dbReference>
<dbReference type="GO" id="GO:0008137">
    <property type="term" value="F:NADH dehydrogenase (ubiquinone) activity"/>
    <property type="evidence" value="ECO:0007669"/>
    <property type="project" value="InterPro"/>
</dbReference>
<feature type="transmembrane region" description="Helical" evidence="11">
    <location>
        <begin position="155"/>
        <end position="176"/>
    </location>
</feature>
<keyword evidence="5 11" id="KW-0812">Transmembrane</keyword>
<comment type="subunit">
    <text evidence="11">NDH-1 is composed of 14 different subunits. Subunits NuoA, H, J, K, L, M, N constitute the membrane sector of the complex.</text>
</comment>
<dbReference type="HAMAP" id="MF_01394">
    <property type="entry name" value="NDH1_NuoA"/>
    <property type="match status" value="1"/>
</dbReference>
<keyword evidence="8 11" id="KW-1133">Transmembrane helix</keyword>
<keyword evidence="15" id="KW-1185">Reference proteome</keyword>
<feature type="transmembrane region" description="Helical" evidence="11">
    <location>
        <begin position="182"/>
        <end position="204"/>
    </location>
</feature>
<dbReference type="Gene3D" id="1.20.58.1610">
    <property type="entry name" value="NADH:ubiquinone/plastoquinone oxidoreductase, chain 3"/>
    <property type="match status" value="1"/>
</dbReference>
<evidence type="ECO:0000256" key="13">
    <source>
        <dbReference type="SAM" id="MobiDB-lite"/>
    </source>
</evidence>
<feature type="region of interest" description="Disordered" evidence="13">
    <location>
        <begin position="1"/>
        <end position="33"/>
    </location>
</feature>
<accession>A0A3S4BGL1</accession>
<evidence type="ECO:0000256" key="12">
    <source>
        <dbReference type="RuleBase" id="RU003639"/>
    </source>
</evidence>
<reference evidence="15" key="1">
    <citation type="submission" date="2018-02" db="EMBL/GenBank/DDBJ databases">
        <authorList>
            <person name="Seth-Smith MB H."/>
            <person name="Seth-Smith H."/>
        </authorList>
    </citation>
    <scope>NUCLEOTIDE SEQUENCE [LARGE SCALE GENOMIC DNA]</scope>
</reference>
<evidence type="ECO:0000313" key="15">
    <source>
        <dbReference type="Proteomes" id="UP000269998"/>
    </source>
</evidence>
<comment type="catalytic activity">
    <reaction evidence="11 12">
        <text>a quinone + NADH + 5 H(+)(in) = a quinol + NAD(+) + 4 H(+)(out)</text>
        <dbReference type="Rhea" id="RHEA:57888"/>
        <dbReference type="ChEBI" id="CHEBI:15378"/>
        <dbReference type="ChEBI" id="CHEBI:24646"/>
        <dbReference type="ChEBI" id="CHEBI:57540"/>
        <dbReference type="ChEBI" id="CHEBI:57945"/>
        <dbReference type="ChEBI" id="CHEBI:132124"/>
    </reaction>
</comment>
<protein>
    <recommendedName>
        <fullName evidence="11">NADH-quinone oxidoreductase subunit A</fullName>
        <ecNumber evidence="11">7.1.1.-</ecNumber>
    </recommendedName>
    <alternativeName>
        <fullName evidence="11">NADH dehydrogenase I subunit A</fullName>
    </alternativeName>
    <alternativeName>
        <fullName evidence="11">NDH-1 subunit A</fullName>
    </alternativeName>
    <alternativeName>
        <fullName evidence="11">NUO1</fullName>
    </alternativeName>
</protein>
<feature type="transmembrane region" description="Helical" evidence="11">
    <location>
        <begin position="87"/>
        <end position="112"/>
    </location>
</feature>
<dbReference type="PANTHER" id="PTHR11058">
    <property type="entry name" value="NADH-UBIQUINONE OXIDOREDUCTASE CHAIN 3"/>
    <property type="match status" value="1"/>
</dbReference>
<evidence type="ECO:0000256" key="7">
    <source>
        <dbReference type="ARBA" id="ARBA00022967"/>
    </source>
</evidence>
<keyword evidence="7 11" id="KW-1278">Translocase</keyword>
<proteinExistence type="inferred from homology"/>
<keyword evidence="14" id="KW-0560">Oxidoreductase</keyword>
<comment type="similarity">
    <text evidence="2 11 12">Belongs to the complex I subunit 3 family.</text>
</comment>
<dbReference type="Pfam" id="PF00507">
    <property type="entry name" value="Oxidored_q4"/>
    <property type="match status" value="1"/>
</dbReference>
<evidence type="ECO:0000256" key="6">
    <source>
        <dbReference type="ARBA" id="ARBA00022719"/>
    </source>
</evidence>
<dbReference type="Proteomes" id="UP000269998">
    <property type="component" value="Chromosome"/>
</dbReference>
<dbReference type="GO" id="GO:0050136">
    <property type="term" value="F:NADH dehydrogenase (quinone) (non-electrogenic) activity"/>
    <property type="evidence" value="ECO:0007669"/>
    <property type="project" value="UniProtKB-UniRule"/>
</dbReference>
<keyword evidence="10 11" id="KW-0472">Membrane</keyword>
<evidence type="ECO:0000256" key="3">
    <source>
        <dbReference type="ARBA" id="ARBA00022448"/>
    </source>
</evidence>
<dbReference type="InterPro" id="IPR023043">
    <property type="entry name" value="NAD(P)H_OxRDtase_bac/plastid"/>
</dbReference>
<comment type="subcellular location">
    <subcellularLocation>
        <location evidence="11 12">Cell membrane</location>
        <topology evidence="11 12">Multi-pass membrane protein</topology>
    </subcellularLocation>
    <subcellularLocation>
        <location evidence="1">Membrane</location>
        <topology evidence="1">Multi-pass membrane protein</topology>
    </subcellularLocation>
</comment>
<evidence type="ECO:0000256" key="4">
    <source>
        <dbReference type="ARBA" id="ARBA00022475"/>
    </source>
</evidence>
<dbReference type="EC" id="7.1.1.-" evidence="11"/>
<dbReference type="KEGG" id="mbai:MB901379_01313"/>
<keyword evidence="6 11" id="KW-0874">Quinone</keyword>
<dbReference type="EMBL" id="LR130759">
    <property type="protein sequence ID" value="VDM87766.1"/>
    <property type="molecule type" value="Genomic_DNA"/>
</dbReference>
<evidence type="ECO:0000256" key="8">
    <source>
        <dbReference type="ARBA" id="ARBA00022989"/>
    </source>
</evidence>
<dbReference type="GO" id="GO:0030964">
    <property type="term" value="C:NADH dehydrogenase complex"/>
    <property type="evidence" value="ECO:0007669"/>
    <property type="project" value="TreeGrafter"/>
</dbReference>
<dbReference type="GO" id="GO:0005886">
    <property type="term" value="C:plasma membrane"/>
    <property type="evidence" value="ECO:0007669"/>
    <property type="project" value="UniProtKB-SubCell"/>
</dbReference>
<keyword evidence="9 11" id="KW-0520">NAD</keyword>
<dbReference type="NCBIfam" id="NF005922">
    <property type="entry name" value="PRK07928.1"/>
    <property type="match status" value="1"/>
</dbReference>
<evidence type="ECO:0000256" key="11">
    <source>
        <dbReference type="HAMAP-Rule" id="MF_01394"/>
    </source>
</evidence>
<evidence type="ECO:0000256" key="1">
    <source>
        <dbReference type="ARBA" id="ARBA00004141"/>
    </source>
</evidence>
<name>A0A3S4BGL1_9MYCO</name>
<evidence type="ECO:0000256" key="2">
    <source>
        <dbReference type="ARBA" id="ARBA00008472"/>
    </source>
</evidence>
<organism evidence="14 15">
    <name type="scientific">Mycobacterium basiliense</name>
    <dbReference type="NCBI Taxonomy" id="2094119"/>
    <lineage>
        <taxon>Bacteria</taxon>
        <taxon>Bacillati</taxon>
        <taxon>Actinomycetota</taxon>
        <taxon>Actinomycetes</taxon>
        <taxon>Mycobacteriales</taxon>
        <taxon>Mycobacteriaceae</taxon>
        <taxon>Mycobacterium</taxon>
    </lineage>
</organism>
<dbReference type="AlphaFoldDB" id="A0A3S4BGL1"/>
<evidence type="ECO:0000313" key="14">
    <source>
        <dbReference type="EMBL" id="VDM87766.1"/>
    </source>
</evidence>
<dbReference type="FunFam" id="1.20.58.1610:FF:000002">
    <property type="entry name" value="NADH-quinone oxidoreductase subunit A"/>
    <property type="match status" value="1"/>
</dbReference>
<keyword evidence="3 11" id="KW-0813">Transport</keyword>
<dbReference type="GO" id="GO:0048038">
    <property type="term" value="F:quinone binding"/>
    <property type="evidence" value="ECO:0007669"/>
    <property type="project" value="UniProtKB-KW"/>
</dbReference>
<dbReference type="PANTHER" id="PTHR11058:SF22">
    <property type="entry name" value="NADH-QUINONE OXIDOREDUCTASE SUBUNIT A"/>
    <property type="match status" value="1"/>
</dbReference>
<sequence>MTAPRASSAAKSAYPTSGTDIGRRHRTPTGSFRMFHRLTPGHVLRPPRDYVEGHCDGPQARSVTAAWSPPGRSPGGPYDGSWSNVNAYIPILVLATLAAAFAVVSVVIASLVGPSRFNRSKRAAYECGIEPTDTGASSGAMGPGTTSGQRFPVKYYLTAMLFIVFDIEIVFLYPWAVSFDSLGTFALVEMVIFMLTVFVAYAYVWRRGGLTWD</sequence>
<evidence type="ECO:0000256" key="9">
    <source>
        <dbReference type="ARBA" id="ARBA00023027"/>
    </source>
</evidence>